<name>A0A2A3TXV8_LEVBR</name>
<keyword evidence="1" id="KW-1133">Transmembrane helix</keyword>
<evidence type="ECO:0000256" key="1">
    <source>
        <dbReference type="SAM" id="Phobius"/>
    </source>
</evidence>
<organism evidence="2 3">
    <name type="scientific">Levilactobacillus brevis</name>
    <name type="common">Lactobacillus brevis</name>
    <dbReference type="NCBI Taxonomy" id="1580"/>
    <lineage>
        <taxon>Bacteria</taxon>
        <taxon>Bacillati</taxon>
        <taxon>Bacillota</taxon>
        <taxon>Bacilli</taxon>
        <taxon>Lactobacillales</taxon>
        <taxon>Lactobacillaceae</taxon>
        <taxon>Levilactobacillus</taxon>
    </lineage>
</organism>
<dbReference type="EMBL" id="NVYO01000001">
    <property type="protein sequence ID" value="PBQ23486.1"/>
    <property type="molecule type" value="Genomic_DNA"/>
</dbReference>
<gene>
    <name evidence="2" type="ORF">CNR29_05490</name>
</gene>
<comment type="caution">
    <text evidence="2">The sequence shown here is derived from an EMBL/GenBank/DDBJ whole genome shotgun (WGS) entry which is preliminary data.</text>
</comment>
<evidence type="ECO:0000313" key="3">
    <source>
        <dbReference type="Proteomes" id="UP000217918"/>
    </source>
</evidence>
<protein>
    <submittedName>
        <fullName evidence="2">Uncharacterized protein</fullName>
    </submittedName>
</protein>
<keyword evidence="1" id="KW-0472">Membrane</keyword>
<reference evidence="2 3" key="1">
    <citation type="submission" date="2017-09" db="EMBL/GenBank/DDBJ databases">
        <title>Genome sequence of Lactobacillus brevis D7.</title>
        <authorList>
            <person name="Kwon M.-S."/>
            <person name="Lim S.K."/>
            <person name="Choi H.-J."/>
        </authorList>
    </citation>
    <scope>NUCLEOTIDE SEQUENCE [LARGE SCALE GENOMIC DNA]</scope>
    <source>
        <strain evidence="2 3">D7</strain>
    </source>
</reference>
<sequence>MDCLLFSFTLAFETIILMTVIKLLFIIRLRHLTLGVQLKFISDFKMAYIIILDLAGNGWNVGCVRQHIYVILIPDMV</sequence>
<proteinExistence type="predicted"/>
<dbReference type="Proteomes" id="UP000217918">
    <property type="component" value="Unassembled WGS sequence"/>
</dbReference>
<keyword evidence="1" id="KW-0812">Transmembrane</keyword>
<feature type="transmembrane region" description="Helical" evidence="1">
    <location>
        <begin position="6"/>
        <end position="27"/>
    </location>
</feature>
<evidence type="ECO:0000313" key="2">
    <source>
        <dbReference type="EMBL" id="PBQ23486.1"/>
    </source>
</evidence>
<accession>A0A2A3TXV8</accession>
<dbReference type="AlphaFoldDB" id="A0A2A3TXV8"/>